<evidence type="ECO:0000313" key="3">
    <source>
        <dbReference type="Proteomes" id="UP000199024"/>
    </source>
</evidence>
<dbReference type="Proteomes" id="UP000199024">
    <property type="component" value="Unassembled WGS sequence"/>
</dbReference>
<gene>
    <name evidence="2" type="ORF">SAMN05421771_1077</name>
</gene>
<dbReference type="RefSeq" id="WP_089837306.1">
    <property type="nucleotide sequence ID" value="NZ_FOZL01000001.1"/>
</dbReference>
<proteinExistence type="predicted"/>
<dbReference type="EMBL" id="FOZL01000001">
    <property type="protein sequence ID" value="SFS05395.1"/>
    <property type="molecule type" value="Genomic_DNA"/>
</dbReference>
<reference evidence="2 3" key="1">
    <citation type="submission" date="2016-10" db="EMBL/GenBank/DDBJ databases">
        <authorList>
            <person name="de Groot N.N."/>
        </authorList>
    </citation>
    <scope>NUCLEOTIDE SEQUENCE [LARGE SCALE GENOMIC DNA]</scope>
    <source>
        <strain evidence="2 3">DSM 21001</strain>
    </source>
</reference>
<dbReference type="Pfam" id="PF08808">
    <property type="entry name" value="RES"/>
    <property type="match status" value="1"/>
</dbReference>
<organism evidence="2 3">
    <name type="scientific">Granulicella pectinivorans</name>
    <dbReference type="NCBI Taxonomy" id="474950"/>
    <lineage>
        <taxon>Bacteria</taxon>
        <taxon>Pseudomonadati</taxon>
        <taxon>Acidobacteriota</taxon>
        <taxon>Terriglobia</taxon>
        <taxon>Terriglobales</taxon>
        <taxon>Acidobacteriaceae</taxon>
        <taxon>Granulicella</taxon>
    </lineage>
</organism>
<accession>A0A1I6LPK0</accession>
<dbReference type="SMART" id="SM00953">
    <property type="entry name" value="RES"/>
    <property type="match status" value="1"/>
</dbReference>
<dbReference type="AlphaFoldDB" id="A0A1I6LPK0"/>
<dbReference type="STRING" id="474950.SAMN05421771_1077"/>
<protein>
    <submittedName>
        <fullName evidence="2">RES domain-containing protein</fullName>
    </submittedName>
</protein>
<keyword evidence="3" id="KW-1185">Reference proteome</keyword>
<dbReference type="OrthoDB" id="9789501at2"/>
<evidence type="ECO:0000259" key="1">
    <source>
        <dbReference type="SMART" id="SM00953"/>
    </source>
</evidence>
<dbReference type="InterPro" id="IPR014914">
    <property type="entry name" value="RES_dom"/>
</dbReference>
<feature type="domain" description="RES" evidence="1">
    <location>
        <begin position="11"/>
        <end position="139"/>
    </location>
</feature>
<evidence type="ECO:0000313" key="2">
    <source>
        <dbReference type="EMBL" id="SFS05395.1"/>
    </source>
</evidence>
<name>A0A1I6LPK0_9BACT</name>
<sequence length="154" mass="17352">MFLWRVSQYTNLTGLGGELSGGRWHTKSPGKRVLYVAEHPAVALIEHLANLGALPEFLPDHYQLLKIVAPDKIEIGELTVRQLASIDPESFPTTHAIGDRWLAAGKSAILRVPSIPSPESWNYLLNPLHPDASQIRIEWAKTVRYDRRLFHLSK</sequence>